<dbReference type="STRING" id="57577.A0A2K3LP66"/>
<dbReference type="Proteomes" id="UP000236291">
    <property type="component" value="Unassembled WGS sequence"/>
</dbReference>
<keyword evidence="3" id="KW-0238">DNA-binding</keyword>
<dbReference type="GO" id="GO:0000976">
    <property type="term" value="F:transcription cis-regulatory region binding"/>
    <property type="evidence" value="ECO:0007669"/>
    <property type="project" value="TreeGrafter"/>
</dbReference>
<comment type="caution">
    <text evidence="8">The sequence shown here is derived from an EMBL/GenBank/DDBJ whole genome shotgun (WGS) entry which is preliminary data.</text>
</comment>
<protein>
    <submittedName>
        <fullName evidence="8">Ocs element-binding factor 1-like protein</fullName>
    </submittedName>
</protein>
<dbReference type="PANTHER" id="PTHR45764:SF34">
    <property type="entry name" value="BZIP TRANSCRIPTION FACTOR 53"/>
    <property type="match status" value="1"/>
</dbReference>
<dbReference type="EMBL" id="ASHM01037755">
    <property type="protein sequence ID" value="PNX80335.1"/>
    <property type="molecule type" value="Genomic_DNA"/>
</dbReference>
<dbReference type="GO" id="GO:0005634">
    <property type="term" value="C:nucleus"/>
    <property type="evidence" value="ECO:0007669"/>
    <property type="project" value="UniProtKB-SubCell"/>
</dbReference>
<dbReference type="OrthoDB" id="551672at2759"/>
<reference evidence="8 9" key="1">
    <citation type="journal article" date="2014" name="Am. J. Bot.">
        <title>Genome assembly and annotation for red clover (Trifolium pratense; Fabaceae).</title>
        <authorList>
            <person name="Istvanek J."/>
            <person name="Jaros M."/>
            <person name="Krenek A."/>
            <person name="Repkova J."/>
        </authorList>
    </citation>
    <scope>NUCLEOTIDE SEQUENCE [LARGE SCALE GENOMIC DNA]</scope>
    <source>
        <strain evidence="9">cv. Tatra</strain>
        <tissue evidence="8">Young leaves</tissue>
    </source>
</reference>
<dbReference type="GO" id="GO:0003700">
    <property type="term" value="F:DNA-binding transcription factor activity"/>
    <property type="evidence" value="ECO:0007669"/>
    <property type="project" value="InterPro"/>
</dbReference>
<feature type="compositionally biased region" description="Polar residues" evidence="6">
    <location>
        <begin position="1"/>
        <end position="13"/>
    </location>
</feature>
<dbReference type="InterPro" id="IPR046347">
    <property type="entry name" value="bZIP_sf"/>
</dbReference>
<organism evidence="8 9">
    <name type="scientific">Trifolium pratense</name>
    <name type="common">Red clover</name>
    <dbReference type="NCBI Taxonomy" id="57577"/>
    <lineage>
        <taxon>Eukaryota</taxon>
        <taxon>Viridiplantae</taxon>
        <taxon>Streptophyta</taxon>
        <taxon>Embryophyta</taxon>
        <taxon>Tracheophyta</taxon>
        <taxon>Spermatophyta</taxon>
        <taxon>Magnoliopsida</taxon>
        <taxon>eudicotyledons</taxon>
        <taxon>Gunneridae</taxon>
        <taxon>Pentapetalae</taxon>
        <taxon>rosids</taxon>
        <taxon>fabids</taxon>
        <taxon>Fabales</taxon>
        <taxon>Fabaceae</taxon>
        <taxon>Papilionoideae</taxon>
        <taxon>50 kb inversion clade</taxon>
        <taxon>NPAAA clade</taxon>
        <taxon>Hologalegina</taxon>
        <taxon>IRL clade</taxon>
        <taxon>Trifolieae</taxon>
        <taxon>Trifolium</taxon>
    </lineage>
</organism>
<dbReference type="GO" id="GO:0046982">
    <property type="term" value="F:protein heterodimerization activity"/>
    <property type="evidence" value="ECO:0007669"/>
    <property type="project" value="UniProtKB-ARBA"/>
</dbReference>
<dbReference type="GO" id="GO:0045893">
    <property type="term" value="P:positive regulation of DNA-templated transcription"/>
    <property type="evidence" value="ECO:0007669"/>
    <property type="project" value="TreeGrafter"/>
</dbReference>
<sequence length="142" mass="16399">MASSQQQRPVSSGSDGGDLQIDERKRKRMLSNRESARRSRMRKQKQIEDLTEESGRLQIENDHVAKRIKATEEAYVEMEAANNVIRAQTMELAERLRFLNSVIDVAEDANDFSVEMAMIPDPLLKPWFIPHYYSASNDMLLR</sequence>
<dbReference type="AlphaFoldDB" id="A0A2K3LP66"/>
<evidence type="ECO:0000256" key="5">
    <source>
        <dbReference type="ARBA" id="ARBA00023242"/>
    </source>
</evidence>
<feature type="compositionally biased region" description="Basic and acidic residues" evidence="6">
    <location>
        <begin position="45"/>
        <end position="54"/>
    </location>
</feature>
<evidence type="ECO:0000313" key="8">
    <source>
        <dbReference type="EMBL" id="PNX80335.1"/>
    </source>
</evidence>
<dbReference type="SUPFAM" id="SSF57959">
    <property type="entry name" value="Leucine zipper domain"/>
    <property type="match status" value="1"/>
</dbReference>
<reference evidence="8 9" key="2">
    <citation type="journal article" date="2017" name="Front. Plant Sci.">
        <title>Gene Classification and Mining of Molecular Markers Useful in Red Clover (Trifolium pratense) Breeding.</title>
        <authorList>
            <person name="Istvanek J."/>
            <person name="Dluhosova J."/>
            <person name="Dluhos P."/>
            <person name="Patkova L."/>
            <person name="Nedelnik J."/>
            <person name="Repkova J."/>
        </authorList>
    </citation>
    <scope>NUCLEOTIDE SEQUENCE [LARGE SCALE GENOMIC DNA]</scope>
    <source>
        <strain evidence="9">cv. Tatra</strain>
        <tissue evidence="8">Young leaves</tissue>
    </source>
</reference>
<evidence type="ECO:0000256" key="1">
    <source>
        <dbReference type="ARBA" id="ARBA00004123"/>
    </source>
</evidence>
<dbReference type="FunFam" id="1.20.5.170:FF:000020">
    <property type="entry name" value="BZIP transcription factor"/>
    <property type="match status" value="1"/>
</dbReference>
<dbReference type="InterPro" id="IPR004827">
    <property type="entry name" value="bZIP"/>
</dbReference>
<dbReference type="Pfam" id="PF00170">
    <property type="entry name" value="bZIP_1"/>
    <property type="match status" value="1"/>
</dbReference>
<evidence type="ECO:0000256" key="2">
    <source>
        <dbReference type="ARBA" id="ARBA00023015"/>
    </source>
</evidence>
<name>A0A2K3LP66_TRIPR</name>
<keyword evidence="4" id="KW-0804">Transcription</keyword>
<dbReference type="CDD" id="cd14702">
    <property type="entry name" value="bZIP_plant_GBF1"/>
    <property type="match status" value="1"/>
</dbReference>
<gene>
    <name evidence="8" type="ORF">L195_g036334</name>
</gene>
<comment type="subcellular location">
    <subcellularLocation>
        <location evidence="1">Nucleus</location>
    </subcellularLocation>
</comment>
<proteinExistence type="predicted"/>
<dbReference type="PROSITE" id="PS00036">
    <property type="entry name" value="BZIP_BASIC"/>
    <property type="match status" value="1"/>
</dbReference>
<evidence type="ECO:0000313" key="9">
    <source>
        <dbReference type="Proteomes" id="UP000236291"/>
    </source>
</evidence>
<feature type="region of interest" description="Disordered" evidence="6">
    <location>
        <begin position="1"/>
        <end position="54"/>
    </location>
</feature>
<keyword evidence="2" id="KW-0805">Transcription regulation</keyword>
<dbReference type="InterPro" id="IPR045314">
    <property type="entry name" value="bZIP_plant_GBF1"/>
</dbReference>
<dbReference type="Gene3D" id="1.20.5.170">
    <property type="match status" value="1"/>
</dbReference>
<dbReference type="SMART" id="SM00338">
    <property type="entry name" value="BRLZ"/>
    <property type="match status" value="1"/>
</dbReference>
<feature type="domain" description="BZIP" evidence="7">
    <location>
        <begin position="22"/>
        <end position="85"/>
    </location>
</feature>
<dbReference type="Gramene" id="Tp57577_TGAC_v2_mRNA39889">
    <property type="protein sequence ID" value="Tp57577_TGAC_v2_mRNA39889"/>
    <property type="gene ID" value="Tp57577_TGAC_v2_gene38586"/>
</dbReference>
<dbReference type="PANTHER" id="PTHR45764">
    <property type="entry name" value="BZIP TRANSCRIPTION FACTOR 44"/>
    <property type="match status" value="1"/>
</dbReference>
<evidence type="ECO:0000259" key="7">
    <source>
        <dbReference type="PROSITE" id="PS50217"/>
    </source>
</evidence>
<keyword evidence="5" id="KW-0539">Nucleus</keyword>
<dbReference type="PROSITE" id="PS50217">
    <property type="entry name" value="BZIP"/>
    <property type="match status" value="1"/>
</dbReference>
<evidence type="ECO:0000256" key="6">
    <source>
        <dbReference type="SAM" id="MobiDB-lite"/>
    </source>
</evidence>
<evidence type="ECO:0000256" key="4">
    <source>
        <dbReference type="ARBA" id="ARBA00023163"/>
    </source>
</evidence>
<accession>A0A2K3LP66</accession>
<evidence type="ECO:0000256" key="3">
    <source>
        <dbReference type="ARBA" id="ARBA00023125"/>
    </source>
</evidence>